<keyword evidence="3" id="KW-0482">Metalloprotease</keyword>
<feature type="transmembrane region" description="Helical" evidence="1">
    <location>
        <begin position="125"/>
        <end position="145"/>
    </location>
</feature>
<gene>
    <name evidence="3" type="ORF">CHF27_012250</name>
</gene>
<dbReference type="GO" id="GO:0006508">
    <property type="term" value="P:proteolysis"/>
    <property type="evidence" value="ECO:0007669"/>
    <property type="project" value="UniProtKB-KW"/>
</dbReference>
<sequence length="202" mass="22959">SIYMVYVFYLTKYLYNNDLIIRLKSITISNISIKLLDDFLSSLFIVIIILSITLIRKQSLSTIGITKNNSILVFILLAVYFGIFFIKGDFSLIGIYKCFFYLMVVSFSEELIFRGYLFTALDREIPTYLAVLISGIMWGAMHAFIPIIINNYSVMKSVSAICSELGGGIVFGGIYILIYKKSKSLIIPIMIHAILDFINVLF</sequence>
<dbReference type="InterPro" id="IPR003675">
    <property type="entry name" value="Rce1/LyrA-like_dom"/>
</dbReference>
<name>A0A371IQ78_9FIRM</name>
<keyword evidence="3" id="KW-0645">Protease</keyword>
<feature type="transmembrane region" description="Helical" evidence="1">
    <location>
        <begin position="39"/>
        <end position="56"/>
    </location>
</feature>
<proteinExistence type="predicted"/>
<feature type="transmembrane region" description="Helical" evidence="1">
    <location>
        <begin position="157"/>
        <end position="178"/>
    </location>
</feature>
<feature type="domain" description="CAAX prenyl protease 2/Lysostaphin resistance protein A-like" evidence="2">
    <location>
        <begin position="96"/>
        <end position="198"/>
    </location>
</feature>
<evidence type="ECO:0000259" key="2">
    <source>
        <dbReference type="Pfam" id="PF02517"/>
    </source>
</evidence>
<organism evidence="3 4">
    <name type="scientific">Romboutsia maritimum</name>
    <dbReference type="NCBI Taxonomy" id="2020948"/>
    <lineage>
        <taxon>Bacteria</taxon>
        <taxon>Bacillati</taxon>
        <taxon>Bacillota</taxon>
        <taxon>Clostridia</taxon>
        <taxon>Peptostreptococcales</taxon>
        <taxon>Peptostreptococcaceae</taxon>
        <taxon>Romboutsia</taxon>
    </lineage>
</organism>
<protein>
    <submittedName>
        <fullName evidence="3">CPBP family intramembrane metalloprotease</fullName>
    </submittedName>
</protein>
<feature type="non-terminal residue" evidence="3">
    <location>
        <position position="1"/>
    </location>
</feature>
<dbReference type="Pfam" id="PF02517">
    <property type="entry name" value="Rce1-like"/>
    <property type="match status" value="1"/>
</dbReference>
<dbReference type="GO" id="GO:0008237">
    <property type="term" value="F:metallopeptidase activity"/>
    <property type="evidence" value="ECO:0007669"/>
    <property type="project" value="UniProtKB-KW"/>
</dbReference>
<comment type="caution">
    <text evidence="3">The sequence shown here is derived from an EMBL/GenBank/DDBJ whole genome shotgun (WGS) entry which is preliminary data.</text>
</comment>
<dbReference type="EMBL" id="NOJZ02000033">
    <property type="protein sequence ID" value="RDY22639.1"/>
    <property type="molecule type" value="Genomic_DNA"/>
</dbReference>
<dbReference type="GO" id="GO:0004175">
    <property type="term" value="F:endopeptidase activity"/>
    <property type="evidence" value="ECO:0007669"/>
    <property type="project" value="UniProtKB-ARBA"/>
</dbReference>
<dbReference type="AlphaFoldDB" id="A0A371IQ78"/>
<dbReference type="InterPro" id="IPR042150">
    <property type="entry name" value="MmRce1-like"/>
</dbReference>
<keyword evidence="3" id="KW-0378">Hydrolase</keyword>
<keyword evidence="4" id="KW-1185">Reference proteome</keyword>
<keyword evidence="1" id="KW-1133">Transmembrane helix</keyword>
<dbReference type="GO" id="GO:0080120">
    <property type="term" value="P:CAAX-box protein maturation"/>
    <property type="evidence" value="ECO:0007669"/>
    <property type="project" value="UniProtKB-ARBA"/>
</dbReference>
<evidence type="ECO:0000313" key="4">
    <source>
        <dbReference type="Proteomes" id="UP000243494"/>
    </source>
</evidence>
<dbReference type="RefSeq" id="WP_147294089.1">
    <property type="nucleotide sequence ID" value="NZ_NOJZ02000033.1"/>
</dbReference>
<keyword evidence="1" id="KW-0812">Transmembrane</keyword>
<feature type="transmembrane region" description="Helical" evidence="1">
    <location>
        <begin position="92"/>
        <end position="113"/>
    </location>
</feature>
<evidence type="ECO:0000313" key="3">
    <source>
        <dbReference type="EMBL" id="RDY22639.1"/>
    </source>
</evidence>
<accession>A0A371IQ78</accession>
<dbReference type="PANTHER" id="PTHR35797:SF1">
    <property type="entry name" value="PROTEASE"/>
    <property type="match status" value="1"/>
</dbReference>
<dbReference type="Proteomes" id="UP000243494">
    <property type="component" value="Unassembled WGS sequence"/>
</dbReference>
<dbReference type="PANTHER" id="PTHR35797">
    <property type="entry name" value="PROTEASE-RELATED"/>
    <property type="match status" value="1"/>
</dbReference>
<feature type="transmembrane region" description="Helical" evidence="1">
    <location>
        <begin position="68"/>
        <end position="86"/>
    </location>
</feature>
<evidence type="ECO:0000256" key="1">
    <source>
        <dbReference type="SAM" id="Phobius"/>
    </source>
</evidence>
<reference evidence="3 4" key="1">
    <citation type="journal article" date="2017" name="Genome Announc.">
        <title>Draft Genome Sequence of Romboutsia maritimum sp. nov. Strain CCRI-22766(T), Isolated from Coastal Estuarine Mud.</title>
        <authorList>
            <person name="Maheux A.F."/>
            <person name="Boudreau D.K."/>
            <person name="Berube E."/>
            <person name="Boissinot M."/>
            <person name="Raymond F."/>
            <person name="Brodeur S."/>
            <person name="Corbeil J."/>
            <person name="Brightwell G."/>
            <person name="Broda D."/>
            <person name="Omar R.F."/>
            <person name="Bergeron M.G."/>
        </authorList>
    </citation>
    <scope>NUCLEOTIDE SEQUENCE [LARGE SCALE GENOMIC DNA]</scope>
    <source>
        <strain evidence="3 4">CCRI-22766</strain>
    </source>
</reference>
<keyword evidence="1" id="KW-0472">Membrane</keyword>